<dbReference type="Proteomes" id="UP000198728">
    <property type="component" value="Unassembled WGS sequence"/>
</dbReference>
<dbReference type="AlphaFoldDB" id="A0A1I1QAN4"/>
<gene>
    <name evidence="1" type="ORF">SAMN04488094_11944</name>
</gene>
<proteinExistence type="predicted"/>
<name>A0A1I1QAN4_9RHOB</name>
<sequence>MPHTRRWMQSVFATVEMLDTQLPWERGTRRAEWIARRTHMEASSDAMSA</sequence>
<keyword evidence="2" id="KW-1185">Reference proteome</keyword>
<evidence type="ECO:0000313" key="2">
    <source>
        <dbReference type="Proteomes" id="UP000198728"/>
    </source>
</evidence>
<dbReference type="RefSeq" id="WP_177208447.1">
    <property type="nucleotide sequence ID" value="NZ_FOLG01000019.1"/>
</dbReference>
<accession>A0A1I1QAN4</accession>
<reference evidence="1 2" key="1">
    <citation type="submission" date="2016-10" db="EMBL/GenBank/DDBJ databases">
        <authorList>
            <person name="de Groot N.N."/>
        </authorList>
    </citation>
    <scope>NUCLEOTIDE SEQUENCE [LARGE SCALE GENOMIC DNA]</scope>
    <source>
        <strain evidence="1 2">DSM 19548</strain>
    </source>
</reference>
<evidence type="ECO:0000313" key="1">
    <source>
        <dbReference type="EMBL" id="SFD19196.1"/>
    </source>
</evidence>
<protein>
    <submittedName>
        <fullName evidence="1">Uncharacterized protein</fullName>
    </submittedName>
</protein>
<organism evidence="1 2">
    <name type="scientific">Tropicimonas isoalkanivorans</name>
    <dbReference type="NCBI Taxonomy" id="441112"/>
    <lineage>
        <taxon>Bacteria</taxon>
        <taxon>Pseudomonadati</taxon>
        <taxon>Pseudomonadota</taxon>
        <taxon>Alphaproteobacteria</taxon>
        <taxon>Rhodobacterales</taxon>
        <taxon>Roseobacteraceae</taxon>
        <taxon>Tropicimonas</taxon>
    </lineage>
</organism>
<dbReference type="EMBL" id="FOLG01000019">
    <property type="protein sequence ID" value="SFD19196.1"/>
    <property type="molecule type" value="Genomic_DNA"/>
</dbReference>
<dbReference type="STRING" id="441112.SAMN04488094_11944"/>